<gene>
    <name evidence="1" type="ORF">SMU82_03376</name>
</gene>
<evidence type="ECO:0000313" key="2">
    <source>
        <dbReference type="Proteomes" id="UP000011676"/>
    </source>
</evidence>
<dbReference type="AlphaFoldDB" id="A0A829BS15"/>
<comment type="caution">
    <text evidence="1">The sequence shown here is derived from an EMBL/GenBank/DDBJ whole genome shotgun (WGS) entry which is preliminary data.</text>
</comment>
<reference evidence="1 2" key="1">
    <citation type="journal article" date="2013" name="Mol. Biol. Evol.">
        <title>Evolutionary and population genomics of the cavity causing bacteria Streptococcus mutans.</title>
        <authorList>
            <person name="Cornejo O.E."/>
            <person name="Lefebure T."/>
            <person name="Pavinski Bitar P.D."/>
            <person name="Lang P."/>
            <person name="Richards V.P."/>
            <person name="Eilertson K."/>
            <person name="Do T."/>
            <person name="Beighton D."/>
            <person name="Zeng L."/>
            <person name="Ahn S.J."/>
            <person name="Burne R.A."/>
            <person name="Siepel A."/>
            <person name="Bustamante C.D."/>
            <person name="Stanhope M.J."/>
        </authorList>
    </citation>
    <scope>NUCLEOTIDE SEQUENCE [LARGE SCALE GENOMIC DNA]</scope>
    <source>
        <strain evidence="1 2">SM6</strain>
    </source>
</reference>
<dbReference type="EMBL" id="AHSR01000013">
    <property type="protein sequence ID" value="EMC24868.1"/>
    <property type="molecule type" value="Genomic_DNA"/>
</dbReference>
<proteinExistence type="predicted"/>
<accession>A0A829BS15</accession>
<sequence length="31" mass="3407">MIARPTIKTDLLNAAKDDYQALNTLISSLSE</sequence>
<evidence type="ECO:0000313" key="1">
    <source>
        <dbReference type="EMBL" id="EMC24868.1"/>
    </source>
</evidence>
<protein>
    <submittedName>
        <fullName evidence="1">Uncharacterized protein</fullName>
    </submittedName>
</protein>
<organism evidence="1 2">
    <name type="scientific">Streptococcus mutans SM6</name>
    <dbReference type="NCBI Taxonomy" id="857119"/>
    <lineage>
        <taxon>Bacteria</taxon>
        <taxon>Bacillati</taxon>
        <taxon>Bacillota</taxon>
        <taxon>Bacilli</taxon>
        <taxon>Lactobacillales</taxon>
        <taxon>Streptococcaceae</taxon>
        <taxon>Streptococcus</taxon>
    </lineage>
</organism>
<name>A0A829BS15_STRMG</name>
<dbReference type="Proteomes" id="UP000011676">
    <property type="component" value="Unassembled WGS sequence"/>
</dbReference>